<feature type="region of interest" description="Disordered" evidence="1">
    <location>
        <begin position="94"/>
        <end position="126"/>
    </location>
</feature>
<evidence type="ECO:0000256" key="1">
    <source>
        <dbReference type="SAM" id="MobiDB-lite"/>
    </source>
</evidence>
<evidence type="ECO:0000313" key="3">
    <source>
        <dbReference type="Proteomes" id="UP001596103"/>
    </source>
</evidence>
<dbReference type="EMBL" id="JBHSMP010000007">
    <property type="protein sequence ID" value="MFC5428131.1"/>
    <property type="molecule type" value="Genomic_DNA"/>
</dbReference>
<sequence>MAGFIKPATSAVSRRERLLAQASPAIGAFGSGDALLIVEIDRERYVIVLADRILEAGMAIVIVLAVRRPDASHEFGLREARLDSSDNFLGFDARARGEGEKRSHRGGTGKMLAQFDSSKKSGASRI</sequence>
<organism evidence="2 3">
    <name type="scientific">Paraburkholderia denitrificans</name>
    <dbReference type="NCBI Taxonomy" id="694025"/>
    <lineage>
        <taxon>Bacteria</taxon>
        <taxon>Pseudomonadati</taxon>
        <taxon>Pseudomonadota</taxon>
        <taxon>Betaproteobacteria</taxon>
        <taxon>Burkholderiales</taxon>
        <taxon>Burkholderiaceae</taxon>
        <taxon>Paraburkholderia</taxon>
    </lineage>
</organism>
<dbReference type="Proteomes" id="UP001596103">
    <property type="component" value="Unassembled WGS sequence"/>
</dbReference>
<proteinExistence type="predicted"/>
<reference evidence="3" key="1">
    <citation type="journal article" date="2019" name="Int. J. Syst. Evol. Microbiol.">
        <title>The Global Catalogue of Microorganisms (GCM) 10K type strain sequencing project: providing services to taxonomists for standard genome sequencing and annotation.</title>
        <authorList>
            <consortium name="The Broad Institute Genomics Platform"/>
            <consortium name="The Broad Institute Genome Sequencing Center for Infectious Disease"/>
            <person name="Wu L."/>
            <person name="Ma J."/>
        </authorList>
    </citation>
    <scope>NUCLEOTIDE SEQUENCE [LARGE SCALE GENOMIC DNA]</scope>
    <source>
        <strain evidence="3">CCUG 56042</strain>
    </source>
</reference>
<accession>A0ABW0J507</accession>
<protein>
    <submittedName>
        <fullName evidence="2">Uncharacterized protein</fullName>
    </submittedName>
</protein>
<evidence type="ECO:0000313" key="2">
    <source>
        <dbReference type="EMBL" id="MFC5428131.1"/>
    </source>
</evidence>
<name>A0ABW0J507_9BURK</name>
<keyword evidence="3" id="KW-1185">Reference proteome</keyword>
<dbReference type="RefSeq" id="WP_377709851.1">
    <property type="nucleotide sequence ID" value="NZ_JBHSMP010000007.1"/>
</dbReference>
<comment type="caution">
    <text evidence="2">The sequence shown here is derived from an EMBL/GenBank/DDBJ whole genome shotgun (WGS) entry which is preliminary data.</text>
</comment>
<gene>
    <name evidence="2" type="ORF">ACFPTO_04815</name>
</gene>